<dbReference type="GO" id="GO:0019898">
    <property type="term" value="C:extrinsic component of membrane"/>
    <property type="evidence" value="ECO:0007669"/>
    <property type="project" value="InterPro"/>
</dbReference>
<dbReference type="Pfam" id="PF01789">
    <property type="entry name" value="PsbP"/>
    <property type="match status" value="1"/>
</dbReference>
<dbReference type="PANTHER" id="PTHR31407">
    <property type="match status" value="1"/>
</dbReference>
<keyword evidence="3" id="KW-1185">Reference proteome</keyword>
<dbReference type="GO" id="GO:0009654">
    <property type="term" value="C:photosystem II oxygen evolving complex"/>
    <property type="evidence" value="ECO:0007669"/>
    <property type="project" value="InterPro"/>
</dbReference>
<dbReference type="Proteomes" id="UP001085076">
    <property type="component" value="Miscellaneous, Linkage group lg03"/>
</dbReference>
<dbReference type="PROSITE" id="PS51257">
    <property type="entry name" value="PROKAR_LIPOPROTEIN"/>
    <property type="match status" value="1"/>
</dbReference>
<dbReference type="AlphaFoldDB" id="A0A9D5CU32"/>
<dbReference type="OrthoDB" id="414405at2759"/>
<dbReference type="InterPro" id="IPR016123">
    <property type="entry name" value="Mog1/PsbP_a/b/a-sand"/>
</dbReference>
<feature type="domain" description="PsbP C-terminal" evidence="1">
    <location>
        <begin position="94"/>
        <end position="274"/>
    </location>
</feature>
<sequence length="278" mass="29762">MAFARAALGLVSGGVSSCSSASRRIRCSAEELSPMAAVFRRRLLTGVGAASLVAVGSNFGGVTSFLLDLSPDLGRGLRLDVLYPVQGFTRCLAPNYGFEFIYPANWVGDRTLLYRVVSKAEAQRPLDPPSPMTGGTAGQPPRNVSEPVVAFGPPGSTGELNVSVIVSPVSQDFSVESFGGPQEVGEAVVRRIAGSRRGQDVQATLVGAKLREDPVHQVKYYMLEFQVESPTFQRHNVAVCTASGGKLFTLNAQAPETDWPSVREQFYQIADSFSLTEN</sequence>
<comment type="caution">
    <text evidence="2">The sequence shown here is derived from an EMBL/GenBank/DDBJ whole genome shotgun (WGS) entry which is preliminary data.</text>
</comment>
<gene>
    <name evidence="2" type="ORF">J5N97_015325</name>
</gene>
<dbReference type="Gene3D" id="3.40.1000.10">
    <property type="entry name" value="Mog1/PsbP, alpha/beta/alpha sandwich"/>
    <property type="match status" value="1"/>
</dbReference>
<reference evidence="2" key="2">
    <citation type="journal article" date="2022" name="Hortic Res">
        <title>The genome of Dioscorea zingiberensis sheds light on the biosynthesis, origin and evolution of the medicinally important diosgenin saponins.</title>
        <authorList>
            <person name="Li Y."/>
            <person name="Tan C."/>
            <person name="Li Z."/>
            <person name="Guo J."/>
            <person name="Li S."/>
            <person name="Chen X."/>
            <person name="Wang C."/>
            <person name="Dai X."/>
            <person name="Yang H."/>
            <person name="Song W."/>
            <person name="Hou L."/>
            <person name="Xu J."/>
            <person name="Tong Z."/>
            <person name="Xu A."/>
            <person name="Yuan X."/>
            <person name="Wang W."/>
            <person name="Yang Q."/>
            <person name="Chen L."/>
            <person name="Sun Z."/>
            <person name="Wang K."/>
            <person name="Pan B."/>
            <person name="Chen J."/>
            <person name="Bao Y."/>
            <person name="Liu F."/>
            <person name="Qi X."/>
            <person name="Gang D.R."/>
            <person name="Wen J."/>
            <person name="Li J."/>
        </authorList>
    </citation>
    <scope>NUCLEOTIDE SEQUENCE</scope>
    <source>
        <strain evidence="2">Dzin_1.0</strain>
    </source>
</reference>
<dbReference type="InterPro" id="IPR002683">
    <property type="entry name" value="PsbP_C"/>
</dbReference>
<proteinExistence type="predicted"/>
<protein>
    <recommendedName>
        <fullName evidence="1">PsbP C-terminal domain-containing protein</fullName>
    </recommendedName>
</protein>
<dbReference type="GO" id="GO:0015979">
    <property type="term" value="P:photosynthesis"/>
    <property type="evidence" value="ECO:0007669"/>
    <property type="project" value="InterPro"/>
</dbReference>
<accession>A0A9D5CU32</accession>
<reference evidence="2" key="1">
    <citation type="submission" date="2021-03" db="EMBL/GenBank/DDBJ databases">
        <authorList>
            <person name="Li Z."/>
            <person name="Yang C."/>
        </authorList>
    </citation>
    <scope>NUCLEOTIDE SEQUENCE</scope>
    <source>
        <strain evidence="2">Dzin_1.0</strain>
        <tissue evidence="2">Leaf</tissue>
    </source>
</reference>
<organism evidence="2 3">
    <name type="scientific">Dioscorea zingiberensis</name>
    <dbReference type="NCBI Taxonomy" id="325984"/>
    <lineage>
        <taxon>Eukaryota</taxon>
        <taxon>Viridiplantae</taxon>
        <taxon>Streptophyta</taxon>
        <taxon>Embryophyta</taxon>
        <taxon>Tracheophyta</taxon>
        <taxon>Spermatophyta</taxon>
        <taxon>Magnoliopsida</taxon>
        <taxon>Liliopsida</taxon>
        <taxon>Dioscoreales</taxon>
        <taxon>Dioscoreaceae</taxon>
        <taxon>Dioscorea</taxon>
    </lineage>
</organism>
<dbReference type="EMBL" id="JAGGNH010000003">
    <property type="protein sequence ID" value="KAJ0979851.1"/>
    <property type="molecule type" value="Genomic_DNA"/>
</dbReference>
<dbReference type="PANTHER" id="PTHR31407:SF16">
    <property type="entry name" value="PSBP DOMAIN-CONTAINING PROTEIN 7, CHLOROPLASTIC"/>
    <property type="match status" value="1"/>
</dbReference>
<evidence type="ECO:0000313" key="2">
    <source>
        <dbReference type="EMBL" id="KAJ0979851.1"/>
    </source>
</evidence>
<dbReference type="SUPFAM" id="SSF55724">
    <property type="entry name" value="Mog1p/PsbP-like"/>
    <property type="match status" value="1"/>
</dbReference>
<evidence type="ECO:0000259" key="1">
    <source>
        <dbReference type="Pfam" id="PF01789"/>
    </source>
</evidence>
<name>A0A9D5CU32_9LILI</name>
<dbReference type="NCBIfam" id="NF040946">
    <property type="entry name" value="PSII_PsbP"/>
    <property type="match status" value="1"/>
</dbReference>
<evidence type="ECO:0000313" key="3">
    <source>
        <dbReference type="Proteomes" id="UP001085076"/>
    </source>
</evidence>
<dbReference type="GO" id="GO:0005509">
    <property type="term" value="F:calcium ion binding"/>
    <property type="evidence" value="ECO:0007669"/>
    <property type="project" value="InterPro"/>
</dbReference>